<dbReference type="RefSeq" id="XP_062788163.1">
    <property type="nucleotide sequence ID" value="XM_062932112.1"/>
</dbReference>
<feature type="compositionally biased region" description="Polar residues" evidence="1">
    <location>
        <begin position="27"/>
        <end position="44"/>
    </location>
</feature>
<feature type="compositionally biased region" description="Acidic residues" evidence="1">
    <location>
        <begin position="53"/>
        <end position="65"/>
    </location>
</feature>
<dbReference type="CDD" id="cd21075">
    <property type="entry name" value="DBD_XPA-like"/>
    <property type="match status" value="1"/>
</dbReference>
<dbReference type="Gene3D" id="3.90.530.10">
    <property type="entry name" value="XPA C-terminal domain"/>
    <property type="match status" value="1"/>
</dbReference>
<dbReference type="InterPro" id="IPR037129">
    <property type="entry name" value="XPA_sf"/>
</dbReference>
<evidence type="ECO:0008006" key="4">
    <source>
        <dbReference type="Google" id="ProtNLM"/>
    </source>
</evidence>
<feature type="compositionally biased region" description="Basic and acidic residues" evidence="1">
    <location>
        <begin position="1"/>
        <end position="11"/>
    </location>
</feature>
<proteinExistence type="predicted"/>
<gene>
    <name evidence="2" type="ORF">IL334_000328</name>
</gene>
<feature type="compositionally biased region" description="Basic residues" evidence="1">
    <location>
        <begin position="132"/>
        <end position="141"/>
    </location>
</feature>
<feature type="compositionally biased region" description="Basic residues" evidence="1">
    <location>
        <begin position="108"/>
        <end position="117"/>
    </location>
</feature>
<sequence length="554" mass="63704">MKMKPFLHEPSSDPVIPDGSPLKTIAERSTPTKHSVNNPKPTSEPSDHLWDSDLTDLSDESDEEEDPHRSQVSNPSPPHFAKDNSSKRKQPIIQSSDSEEASDYDHKPFKKKKKKSSSKKDSGTKSTDGKGNTKKSKKKNVLTKSEDGNAGAPKRKVLLAKQARWKDLPNWGSRTDCPLLELPREILDECFGSTSGLQIRDYVALAGVSKFFRHAFTADVFHEICYHHKASLTTDWRVESPLLVYVTSVPSHYVPDGPREEWTEAQYIVYKEEQIKWKTSRKEAHLRAEEAASKNAKEQASQRGRTVYMNRKHRRVLAKIDGRIDGEPAIEKDHHGIPIKTKQDEDEGKSMLQLAQTSDMSKQRVHKKGKQRLHRGIWVTPDSDREEEEGLKIVLWDPTTGEKKIHDHWPNKWRQHAVDWMSRQRINKTKAKRSFRVTDAELLCLRNVLVPNPMSSKQPQQTFMQVAVEALSLRSHGGPKGHETHLEMLQKTYNERSRKREAKNDEAKEDGTYVYKHKKRYVAPYEWRYRDEILYWDGECRSDCEACSHGHALG</sequence>
<organism evidence="2 3">
    <name type="scientific">Kwoniella shivajii</name>
    <dbReference type="NCBI Taxonomy" id="564305"/>
    <lineage>
        <taxon>Eukaryota</taxon>
        <taxon>Fungi</taxon>
        <taxon>Dikarya</taxon>
        <taxon>Basidiomycota</taxon>
        <taxon>Agaricomycotina</taxon>
        <taxon>Tremellomycetes</taxon>
        <taxon>Tremellales</taxon>
        <taxon>Cryptococcaceae</taxon>
        <taxon>Kwoniella</taxon>
    </lineage>
</organism>
<keyword evidence="3" id="KW-1185">Reference proteome</keyword>
<evidence type="ECO:0000313" key="3">
    <source>
        <dbReference type="Proteomes" id="UP001329825"/>
    </source>
</evidence>
<accession>A0ABZ1CP05</accession>
<dbReference type="Proteomes" id="UP001329825">
    <property type="component" value="Chromosome 1"/>
</dbReference>
<feature type="region of interest" description="Disordered" evidence="1">
    <location>
        <begin position="1"/>
        <end position="155"/>
    </location>
</feature>
<name>A0ABZ1CP05_9TREE</name>
<evidence type="ECO:0000313" key="2">
    <source>
        <dbReference type="EMBL" id="WRT63423.1"/>
    </source>
</evidence>
<reference evidence="2 3" key="1">
    <citation type="submission" date="2024-01" db="EMBL/GenBank/DDBJ databases">
        <title>Comparative genomics of Cryptococcus and Kwoniella reveals pathogenesis evolution and contrasting modes of karyotype evolution via chromosome fusion or intercentromeric recombination.</title>
        <authorList>
            <person name="Coelho M.A."/>
            <person name="David-Palma M."/>
            <person name="Shea T."/>
            <person name="Bowers K."/>
            <person name="McGinley-Smith S."/>
            <person name="Mohammad A.W."/>
            <person name="Gnirke A."/>
            <person name="Yurkov A.M."/>
            <person name="Nowrousian M."/>
            <person name="Sun S."/>
            <person name="Cuomo C.A."/>
            <person name="Heitman J."/>
        </authorList>
    </citation>
    <scope>NUCLEOTIDE SEQUENCE [LARGE SCALE GENOMIC DNA]</scope>
    <source>
        <strain evidence="2">CBS 11374</strain>
    </source>
</reference>
<protein>
    <recommendedName>
        <fullName evidence="4">F-box domain-containing protein</fullName>
    </recommendedName>
</protein>
<evidence type="ECO:0000256" key="1">
    <source>
        <dbReference type="SAM" id="MobiDB-lite"/>
    </source>
</evidence>
<dbReference type="GeneID" id="87952459"/>
<dbReference type="EMBL" id="CP141881">
    <property type="protein sequence ID" value="WRT63423.1"/>
    <property type="molecule type" value="Genomic_DNA"/>
</dbReference>